<dbReference type="Proteomes" id="UP001165270">
    <property type="component" value="Unassembled WGS sequence"/>
</dbReference>
<feature type="compositionally biased region" description="Low complexity" evidence="1">
    <location>
        <begin position="216"/>
        <end position="284"/>
    </location>
</feature>
<feature type="compositionally biased region" description="Polar residues" evidence="1">
    <location>
        <begin position="125"/>
        <end position="140"/>
    </location>
</feature>
<comment type="caution">
    <text evidence="3">The sequence shown here is derived from an EMBL/GenBank/DDBJ whole genome shotgun (WGS) entry which is preliminary data.</text>
</comment>
<organism evidence="3 4">
    <name type="scientific">Streptomyces spinosisporus</name>
    <dbReference type="NCBI Taxonomy" id="2927582"/>
    <lineage>
        <taxon>Bacteria</taxon>
        <taxon>Bacillati</taxon>
        <taxon>Actinomycetota</taxon>
        <taxon>Actinomycetes</taxon>
        <taxon>Kitasatosporales</taxon>
        <taxon>Streptomycetaceae</taxon>
        <taxon>Streptomyces</taxon>
    </lineage>
</organism>
<name>A0ABS9XF73_9ACTN</name>
<proteinExistence type="predicted"/>
<keyword evidence="2" id="KW-0472">Membrane</keyword>
<evidence type="ECO:0000313" key="3">
    <source>
        <dbReference type="EMBL" id="MCI3240663.1"/>
    </source>
</evidence>
<feature type="compositionally biased region" description="Polar residues" evidence="1">
    <location>
        <begin position="158"/>
        <end position="173"/>
    </location>
</feature>
<accession>A0ABS9XF73</accession>
<sequence length="294" mass="29295">MDYCSSCRRHLNGALVCPGCGAYAPDIAPVTQDGHDFAPFAAKTPPRHEPRPFDHAPYEEVPAPEVVLPAGEGRAARRRQRARWKKSQRRAVVATAVALVGGGLTVSTMGGGSDHRDQASAAPDFTSTGAEDLPSQQYAVPTTPPGTGKHRKPDSSDGRTTASGDTQGGSATTPDAPRTASASTRAYRAPHTTPSTAQPQTATTPSTGTASGGSGSSTPSQSPSATPGDTSTSGSSASGSSNTGSSQSGSDQSGSSQSGSSGSNSSSGTSTSPSGDTATTSPSGICVLGLLCLD</sequence>
<feature type="transmembrane region" description="Helical" evidence="2">
    <location>
        <begin position="91"/>
        <end position="110"/>
    </location>
</feature>
<reference evidence="3" key="1">
    <citation type="submission" date="2022-03" db="EMBL/GenBank/DDBJ databases">
        <title>Streptomyces 7R015 and 7R016 isolated from Barleria lupulina in Thailand.</title>
        <authorList>
            <person name="Kanchanasin P."/>
            <person name="Phongsopitanun W."/>
            <person name="Tanasupawat S."/>
        </authorList>
    </citation>
    <scope>NUCLEOTIDE SEQUENCE</scope>
    <source>
        <strain evidence="3">7R016</strain>
    </source>
</reference>
<evidence type="ECO:0000256" key="2">
    <source>
        <dbReference type="SAM" id="Phobius"/>
    </source>
</evidence>
<keyword evidence="4" id="KW-1185">Reference proteome</keyword>
<evidence type="ECO:0000256" key="1">
    <source>
        <dbReference type="SAM" id="MobiDB-lite"/>
    </source>
</evidence>
<dbReference type="RefSeq" id="WP_242709622.1">
    <property type="nucleotide sequence ID" value="NZ_JALDAX010000004.1"/>
</dbReference>
<gene>
    <name evidence="3" type="ORF">MQN93_13120</name>
</gene>
<evidence type="ECO:0000313" key="4">
    <source>
        <dbReference type="Proteomes" id="UP001165270"/>
    </source>
</evidence>
<feature type="compositionally biased region" description="Low complexity" evidence="1">
    <location>
        <begin position="176"/>
        <end position="209"/>
    </location>
</feature>
<dbReference type="EMBL" id="JALDAX010000004">
    <property type="protein sequence ID" value="MCI3240663.1"/>
    <property type="molecule type" value="Genomic_DNA"/>
</dbReference>
<feature type="region of interest" description="Disordered" evidence="1">
    <location>
        <begin position="104"/>
        <end position="286"/>
    </location>
</feature>
<keyword evidence="2" id="KW-0812">Transmembrane</keyword>
<keyword evidence="2" id="KW-1133">Transmembrane helix</keyword>
<protein>
    <submittedName>
        <fullName evidence="3">Uncharacterized protein</fullName>
    </submittedName>
</protein>